<keyword evidence="7" id="KW-0902">Two-component regulatory system</keyword>
<dbReference type="Gene3D" id="1.20.5.1930">
    <property type="match status" value="1"/>
</dbReference>
<evidence type="ECO:0000256" key="1">
    <source>
        <dbReference type="ARBA" id="ARBA00004651"/>
    </source>
</evidence>
<dbReference type="InterPro" id="IPR019734">
    <property type="entry name" value="TPR_rpt"/>
</dbReference>
<dbReference type="Gene3D" id="1.25.40.10">
    <property type="entry name" value="Tetratricopeptide repeat domain"/>
    <property type="match status" value="2"/>
</dbReference>
<dbReference type="Pfam" id="PF07730">
    <property type="entry name" value="HisKA_3"/>
    <property type="match status" value="1"/>
</dbReference>
<dbReference type="PANTHER" id="PTHR24421:SF37">
    <property type="entry name" value="SENSOR HISTIDINE KINASE NARS"/>
    <property type="match status" value="1"/>
</dbReference>
<dbReference type="PROSITE" id="PS50109">
    <property type="entry name" value="HIS_KIN"/>
    <property type="match status" value="1"/>
</dbReference>
<keyword evidence="2" id="KW-1003">Cell membrane</keyword>
<keyword evidence="6 11" id="KW-1133">Transmembrane helix</keyword>
<evidence type="ECO:0000313" key="14">
    <source>
        <dbReference type="Proteomes" id="UP000597338"/>
    </source>
</evidence>
<reference evidence="14" key="1">
    <citation type="journal article" date="2019" name="Int. J. Syst. Evol. Microbiol.">
        <title>The Global Catalogue of Microorganisms (GCM) 10K type strain sequencing project: providing services to taxonomists for standard genome sequencing and annotation.</title>
        <authorList>
            <consortium name="The Broad Institute Genomics Platform"/>
            <consortium name="The Broad Institute Genome Sequencing Center for Infectious Disease"/>
            <person name="Wu L."/>
            <person name="Ma J."/>
        </authorList>
    </citation>
    <scope>NUCLEOTIDE SEQUENCE [LARGE SCALE GENOMIC DNA]</scope>
    <source>
        <strain evidence="14">CGMCC 1.15342</strain>
    </source>
</reference>
<evidence type="ECO:0000256" key="8">
    <source>
        <dbReference type="ARBA" id="ARBA00023136"/>
    </source>
</evidence>
<evidence type="ECO:0000256" key="4">
    <source>
        <dbReference type="ARBA" id="ARBA00022692"/>
    </source>
</evidence>
<name>A0ABQ1MZG0_9SPHI</name>
<dbReference type="InterPro" id="IPR011990">
    <property type="entry name" value="TPR-like_helical_dom_sf"/>
</dbReference>
<feature type="repeat" description="TPR" evidence="9">
    <location>
        <begin position="125"/>
        <end position="158"/>
    </location>
</feature>
<dbReference type="SUPFAM" id="SSF55874">
    <property type="entry name" value="ATPase domain of HSP90 chaperone/DNA topoisomerase II/histidine kinase"/>
    <property type="match status" value="1"/>
</dbReference>
<dbReference type="InterPro" id="IPR005467">
    <property type="entry name" value="His_kinase_dom"/>
</dbReference>
<keyword evidence="4 11" id="KW-0812">Transmembrane</keyword>
<feature type="repeat" description="TPR" evidence="9">
    <location>
        <begin position="246"/>
        <end position="279"/>
    </location>
</feature>
<proteinExistence type="predicted"/>
<dbReference type="InterPro" id="IPR003594">
    <property type="entry name" value="HATPase_dom"/>
</dbReference>
<evidence type="ECO:0000256" key="2">
    <source>
        <dbReference type="ARBA" id="ARBA00022475"/>
    </source>
</evidence>
<dbReference type="Gene3D" id="3.30.565.10">
    <property type="entry name" value="Histidine kinase-like ATPase, C-terminal domain"/>
    <property type="match status" value="1"/>
</dbReference>
<dbReference type="PROSITE" id="PS50005">
    <property type="entry name" value="TPR"/>
    <property type="match status" value="2"/>
</dbReference>
<evidence type="ECO:0000259" key="12">
    <source>
        <dbReference type="PROSITE" id="PS50109"/>
    </source>
</evidence>
<evidence type="ECO:0000256" key="10">
    <source>
        <dbReference type="SAM" id="Coils"/>
    </source>
</evidence>
<dbReference type="Pfam" id="PF13424">
    <property type="entry name" value="TPR_12"/>
    <property type="match status" value="2"/>
</dbReference>
<dbReference type="CDD" id="cd16917">
    <property type="entry name" value="HATPase_UhpB-NarQ-NarX-like"/>
    <property type="match status" value="1"/>
</dbReference>
<comment type="subcellular location">
    <subcellularLocation>
        <location evidence="1">Cell membrane</location>
        <topology evidence="1">Multi-pass membrane protein</topology>
    </subcellularLocation>
</comment>
<organism evidence="13 14">
    <name type="scientific">Parapedobacter defluvii</name>
    <dbReference type="NCBI Taxonomy" id="2045106"/>
    <lineage>
        <taxon>Bacteria</taxon>
        <taxon>Pseudomonadati</taxon>
        <taxon>Bacteroidota</taxon>
        <taxon>Sphingobacteriia</taxon>
        <taxon>Sphingobacteriales</taxon>
        <taxon>Sphingobacteriaceae</taxon>
        <taxon>Parapedobacter</taxon>
    </lineage>
</organism>
<keyword evidence="14" id="KW-1185">Reference proteome</keyword>
<evidence type="ECO:0000256" key="6">
    <source>
        <dbReference type="ARBA" id="ARBA00022989"/>
    </source>
</evidence>
<dbReference type="PANTHER" id="PTHR24421">
    <property type="entry name" value="NITRATE/NITRITE SENSOR PROTEIN NARX-RELATED"/>
    <property type="match status" value="1"/>
</dbReference>
<protein>
    <submittedName>
        <fullName evidence="13">Two-component sensor histidine kinase</fullName>
    </submittedName>
</protein>
<evidence type="ECO:0000256" key="7">
    <source>
        <dbReference type="ARBA" id="ARBA00023012"/>
    </source>
</evidence>
<sequence>MEILLQLGWDVSFFNTDSARIYLRECIDLAKKNADNLNIGSGYAYMGSSYFREDKFDSAQHYYRIAETYFLKDTTVEGKENVIVNRMSMGTVALQQNKYEEALGYYFNVIDYFENSSSEDWPNLLTAYANVGLVYNDMKQFDKALEYHTKGLEIFQQHPMDLKKKAQLQMFVALDFLNLRQYKSSLIALDSAALTVQKLNLPYLYSSFYALKGRYFNEIQRYKEAIAASKKALGYAQPIHNGFEEGNILFQLGKSYFSLGDYKQSLQYFGPGLSIHRKLHDKTRERASLNYIAQAYYQTKDYQKASEYFDAYGRLSDSLHQSDIQLKINAIENKYQAKQKQDAILVLKKNNQIQQLALHKKENQIFFAVVGSLLLLVTGLLLYRNLRNKHRLLKKTEQLYEQQIIQLEKERQLIAAQSLMKGQEEERSRLAKDLHDGVGGLLSGVKLSLSNMKGNVFLSEDNAAAVNTIISQLDNSIGELRRVSHNMMPEALIRYGLKEALENYCESIDQSGKLNVRLQTYGLDQRMVQDTEIILYRIVQELLNNVIKHAEARQALVQLIKEADKFTLTVEDDGKGFDLNSHTDINGAGLQNIKARAGYLNSTVDIRTRPGEGTSVTVEGVIN</sequence>
<keyword evidence="10" id="KW-0175">Coiled coil</keyword>
<dbReference type="Proteomes" id="UP000597338">
    <property type="component" value="Unassembled WGS sequence"/>
</dbReference>
<keyword evidence="3" id="KW-0808">Transferase</keyword>
<accession>A0ABQ1MZG0</accession>
<comment type="caution">
    <text evidence="13">The sequence shown here is derived from an EMBL/GenBank/DDBJ whole genome shotgun (WGS) entry which is preliminary data.</text>
</comment>
<dbReference type="EMBL" id="BMIK01000033">
    <property type="protein sequence ID" value="GGC49231.1"/>
    <property type="molecule type" value="Genomic_DNA"/>
</dbReference>
<evidence type="ECO:0000256" key="9">
    <source>
        <dbReference type="PROSITE-ProRule" id="PRU00339"/>
    </source>
</evidence>
<dbReference type="Pfam" id="PF02518">
    <property type="entry name" value="HATPase_c"/>
    <property type="match status" value="1"/>
</dbReference>
<dbReference type="GO" id="GO:0016301">
    <property type="term" value="F:kinase activity"/>
    <property type="evidence" value="ECO:0007669"/>
    <property type="project" value="UniProtKB-KW"/>
</dbReference>
<gene>
    <name evidence="13" type="ORF">GCM10011386_46910</name>
</gene>
<evidence type="ECO:0000313" key="13">
    <source>
        <dbReference type="EMBL" id="GGC49231.1"/>
    </source>
</evidence>
<feature type="domain" description="Histidine kinase" evidence="12">
    <location>
        <begin position="440"/>
        <end position="623"/>
    </location>
</feature>
<feature type="transmembrane region" description="Helical" evidence="11">
    <location>
        <begin position="365"/>
        <end position="383"/>
    </location>
</feature>
<dbReference type="InterPro" id="IPR050482">
    <property type="entry name" value="Sensor_HK_TwoCompSys"/>
</dbReference>
<dbReference type="SMART" id="SM00028">
    <property type="entry name" value="TPR"/>
    <property type="match status" value="6"/>
</dbReference>
<evidence type="ECO:0000256" key="3">
    <source>
        <dbReference type="ARBA" id="ARBA00022679"/>
    </source>
</evidence>
<evidence type="ECO:0000256" key="5">
    <source>
        <dbReference type="ARBA" id="ARBA00022777"/>
    </source>
</evidence>
<keyword evidence="8 11" id="KW-0472">Membrane</keyword>
<dbReference type="InterPro" id="IPR036890">
    <property type="entry name" value="HATPase_C_sf"/>
</dbReference>
<keyword evidence="5 13" id="KW-0418">Kinase</keyword>
<feature type="coiled-coil region" evidence="10">
    <location>
        <begin position="383"/>
        <end position="413"/>
    </location>
</feature>
<dbReference type="SUPFAM" id="SSF48452">
    <property type="entry name" value="TPR-like"/>
    <property type="match status" value="2"/>
</dbReference>
<keyword evidence="9" id="KW-0802">TPR repeat</keyword>
<evidence type="ECO:0000256" key="11">
    <source>
        <dbReference type="SAM" id="Phobius"/>
    </source>
</evidence>
<dbReference type="InterPro" id="IPR011712">
    <property type="entry name" value="Sig_transdc_His_kin_sub3_dim/P"/>
</dbReference>